<gene>
    <name evidence="2" type="ORF">CLV35_3740</name>
</gene>
<protein>
    <submittedName>
        <fullName evidence="2">Uncharacterized protein</fullName>
    </submittedName>
</protein>
<sequence>MPVALGRTDAAAEPVFVAVRAWRLPSVPVSDTADEGAKPVAETATDEPRQTRDELACAAEPSDTQALAMPPVVSAKPTPSTELTRTLRMSLSPHSRHGPAGTSCRR</sequence>
<proteinExistence type="predicted"/>
<keyword evidence="3" id="KW-1185">Reference proteome</keyword>
<evidence type="ECO:0000256" key="1">
    <source>
        <dbReference type="SAM" id="MobiDB-lite"/>
    </source>
</evidence>
<dbReference type="Proteomes" id="UP000281955">
    <property type="component" value="Unassembled WGS sequence"/>
</dbReference>
<dbReference type="AlphaFoldDB" id="A0A420XKJ9"/>
<name>A0A420XKJ9_9ACTN</name>
<organism evidence="2 3">
    <name type="scientific">Motilibacter peucedani</name>
    <dbReference type="NCBI Taxonomy" id="598650"/>
    <lineage>
        <taxon>Bacteria</taxon>
        <taxon>Bacillati</taxon>
        <taxon>Actinomycetota</taxon>
        <taxon>Actinomycetes</taxon>
        <taxon>Motilibacterales</taxon>
        <taxon>Motilibacteraceae</taxon>
        <taxon>Motilibacter</taxon>
    </lineage>
</organism>
<feature type="region of interest" description="Disordered" evidence="1">
    <location>
        <begin position="29"/>
        <end position="82"/>
    </location>
</feature>
<evidence type="ECO:0000313" key="2">
    <source>
        <dbReference type="EMBL" id="RKS68609.1"/>
    </source>
</evidence>
<comment type="caution">
    <text evidence="2">The sequence shown here is derived from an EMBL/GenBank/DDBJ whole genome shotgun (WGS) entry which is preliminary data.</text>
</comment>
<reference evidence="2 3" key="1">
    <citation type="submission" date="2018-10" db="EMBL/GenBank/DDBJ databases">
        <title>Genomic Encyclopedia of Archaeal and Bacterial Type Strains, Phase II (KMG-II): from individual species to whole genera.</title>
        <authorList>
            <person name="Goeker M."/>
        </authorList>
    </citation>
    <scope>NUCLEOTIDE SEQUENCE [LARGE SCALE GENOMIC DNA]</scope>
    <source>
        <strain evidence="2 3">RP-AC37</strain>
    </source>
</reference>
<evidence type="ECO:0000313" key="3">
    <source>
        <dbReference type="Proteomes" id="UP000281955"/>
    </source>
</evidence>
<dbReference type="InParanoid" id="A0A420XKJ9"/>
<feature type="compositionally biased region" description="Basic and acidic residues" evidence="1">
    <location>
        <begin position="46"/>
        <end position="55"/>
    </location>
</feature>
<dbReference type="EMBL" id="RBWV01000016">
    <property type="protein sequence ID" value="RKS68609.1"/>
    <property type="molecule type" value="Genomic_DNA"/>
</dbReference>
<accession>A0A420XKJ9</accession>
<dbReference type="RefSeq" id="WP_121194970.1">
    <property type="nucleotide sequence ID" value="NZ_RBWV01000016.1"/>
</dbReference>